<sequence>MDTPFIITFNVRPSAYPLLDPLALGRSGERKVACLFEPFNQDGTESSGRGQDPPMSCHRR</sequence>
<dbReference type="EMBL" id="FMWP01000014">
    <property type="protein sequence ID" value="SCZ90804.1"/>
    <property type="molecule type" value="Genomic_DNA"/>
</dbReference>
<gene>
    <name evidence="2" type="ORF">BZ3500_MVSOF-1268-A1-R1_CHR1-3G02267</name>
</gene>
<accession>A0A2X0KU19</accession>
<proteinExistence type="predicted"/>
<evidence type="ECO:0000256" key="1">
    <source>
        <dbReference type="SAM" id="MobiDB-lite"/>
    </source>
</evidence>
<reference evidence="3" key="1">
    <citation type="submission" date="2016-10" db="EMBL/GenBank/DDBJ databases">
        <authorList>
            <person name="Jeantristanb JTB J.-T."/>
            <person name="Ricardo R."/>
        </authorList>
    </citation>
    <scope>NUCLEOTIDE SEQUENCE [LARGE SCALE GENOMIC DNA]</scope>
</reference>
<evidence type="ECO:0000313" key="2">
    <source>
        <dbReference type="EMBL" id="SCZ90804.1"/>
    </source>
</evidence>
<name>A0A2X0KU19_9BASI</name>
<dbReference type="AlphaFoldDB" id="A0A2X0KU19"/>
<keyword evidence="3" id="KW-1185">Reference proteome</keyword>
<organism evidence="2 3">
    <name type="scientific">Microbotryum saponariae</name>
    <dbReference type="NCBI Taxonomy" id="289078"/>
    <lineage>
        <taxon>Eukaryota</taxon>
        <taxon>Fungi</taxon>
        <taxon>Dikarya</taxon>
        <taxon>Basidiomycota</taxon>
        <taxon>Pucciniomycotina</taxon>
        <taxon>Microbotryomycetes</taxon>
        <taxon>Microbotryales</taxon>
        <taxon>Microbotryaceae</taxon>
        <taxon>Microbotryum</taxon>
    </lineage>
</organism>
<feature type="region of interest" description="Disordered" evidence="1">
    <location>
        <begin position="38"/>
        <end position="60"/>
    </location>
</feature>
<protein>
    <submittedName>
        <fullName evidence="2">BZ3500_MvSof-1268-A1-R1_Chr1-3g02267 protein</fullName>
    </submittedName>
</protein>
<dbReference type="Proteomes" id="UP000249723">
    <property type="component" value="Unassembled WGS sequence"/>
</dbReference>
<evidence type="ECO:0000313" key="3">
    <source>
        <dbReference type="Proteomes" id="UP000249723"/>
    </source>
</evidence>